<dbReference type="AlphaFoldDB" id="A0A653KY94"/>
<dbReference type="RefSeq" id="WP_236553496.1">
    <property type="nucleotide sequence ID" value="NZ_LR732798.1"/>
</dbReference>
<evidence type="ECO:0000313" key="1">
    <source>
        <dbReference type="EMBL" id="VXA84052.1"/>
    </source>
</evidence>
<sequence>MTTNAVFVEAMGLALVQLGENLAATKRHLAGHPVRLVRDHSADLLRQFPELVDALACAEVVNAAGGELLTANAGHCVIGHDCAGESVTAEVEGVHLPLCWHHDNERHDGQLPISLSAVSEWVARVVLQKVAGWCGVSQVDLGVRDLCWWATVYKVQHCLPTSVLRDACRLPPLEPERVLVPGRGYKETDTRYRVNNADLLADDPLADLRARIKAKPAVRHINPEPAALFMGKPKRKRWECEPYLAFVRQLPCVITRSRDGVEAHHVVGHGMSVMGSKAHDIFTFPLAHQPHMELHQMGWKAWEAKHGSQLQHVINTLELACSLGVFNEKA</sequence>
<dbReference type="Proteomes" id="UP000439123">
    <property type="component" value="Unassembled WGS sequence"/>
</dbReference>
<reference evidence="1 2" key="1">
    <citation type="submission" date="2019-10" db="EMBL/GenBank/DDBJ databases">
        <authorList>
            <person name="Karimi E."/>
        </authorList>
    </citation>
    <scope>NUCLEOTIDE SEQUENCE [LARGE SCALE GENOMIC DNA]</scope>
    <source>
        <strain evidence="1">Aeromonas sp. 8C</strain>
    </source>
</reference>
<comment type="caution">
    <text evidence="1">The sequence shown here is derived from an EMBL/GenBank/DDBJ whole genome shotgun (WGS) entry which is preliminary data.</text>
</comment>
<proteinExistence type="predicted"/>
<accession>A0A653KY94</accession>
<organism evidence="1 2">
    <name type="scientific">Aeromonas veronii</name>
    <dbReference type="NCBI Taxonomy" id="654"/>
    <lineage>
        <taxon>Bacteria</taxon>
        <taxon>Pseudomonadati</taxon>
        <taxon>Pseudomonadota</taxon>
        <taxon>Gammaproteobacteria</taxon>
        <taxon>Aeromonadales</taxon>
        <taxon>Aeromonadaceae</taxon>
        <taxon>Aeromonas</taxon>
    </lineage>
</organism>
<dbReference type="EMBL" id="CABWLC010000008">
    <property type="protein sequence ID" value="VXA84052.1"/>
    <property type="molecule type" value="Genomic_DNA"/>
</dbReference>
<dbReference type="Pfam" id="PF06147">
    <property type="entry name" value="DUF968"/>
    <property type="match status" value="1"/>
</dbReference>
<evidence type="ECO:0000313" key="2">
    <source>
        <dbReference type="Proteomes" id="UP000439123"/>
    </source>
</evidence>
<gene>
    <name evidence="1" type="ORF">AERO8C_160205</name>
</gene>
<protein>
    <submittedName>
        <fullName evidence="1">Contig_80, whole genome shotgun sequence</fullName>
    </submittedName>
</protein>
<dbReference type="InterPro" id="IPR010373">
    <property type="entry name" value="DUF968"/>
</dbReference>
<name>A0A653KY94_AERVE</name>